<dbReference type="Pfam" id="PF05327">
    <property type="entry name" value="RRN3"/>
    <property type="match status" value="1"/>
</dbReference>
<dbReference type="OrthoDB" id="26970at2759"/>
<protein>
    <submittedName>
        <fullName evidence="3">DNA independent RNA polymerase I transcription factor</fullName>
    </submittedName>
</protein>
<feature type="compositionally biased region" description="Acidic residues" evidence="2">
    <location>
        <begin position="656"/>
        <end position="674"/>
    </location>
</feature>
<dbReference type="AlphaFoldDB" id="A0A9W8YYB9"/>
<dbReference type="EMBL" id="JAPEVB010000002">
    <property type="protein sequence ID" value="KAJ4394161.1"/>
    <property type="molecule type" value="Genomic_DNA"/>
</dbReference>
<reference evidence="3" key="1">
    <citation type="submission" date="2022-10" db="EMBL/GenBank/DDBJ databases">
        <title>Tapping the CABI collections for fungal endophytes: first genome assemblies for Collariella, Neodidymelliopsis, Ascochyta clinopodiicola, Didymella pomorum, Didymosphaeria variabile, Neocosmospora piperis and Neocucurbitaria cava.</title>
        <authorList>
            <person name="Hill R."/>
        </authorList>
    </citation>
    <scope>NUCLEOTIDE SEQUENCE</scope>
    <source>
        <strain evidence="3">IMI 355082</strain>
    </source>
</reference>
<evidence type="ECO:0000256" key="2">
    <source>
        <dbReference type="SAM" id="MobiDB-lite"/>
    </source>
</evidence>
<dbReference type="GO" id="GO:0001042">
    <property type="term" value="F:RNA polymerase I core binding"/>
    <property type="evidence" value="ECO:0007669"/>
    <property type="project" value="TreeGrafter"/>
</dbReference>
<dbReference type="GO" id="GO:0005634">
    <property type="term" value="C:nucleus"/>
    <property type="evidence" value="ECO:0007669"/>
    <property type="project" value="TreeGrafter"/>
</dbReference>
<feature type="compositionally biased region" description="Acidic residues" evidence="2">
    <location>
        <begin position="684"/>
        <end position="698"/>
    </location>
</feature>
<feature type="region of interest" description="Disordered" evidence="2">
    <location>
        <begin position="321"/>
        <end position="343"/>
    </location>
</feature>
<sequence length="698" mass="79562">MATHTPVRPERRSSPAAKSSALKSILRSVSTTLARRKREEDEDEEEAQPQSPTKRRKTVVFDMKSNTVQSIASQSPGEVRQKTEDIKQIVLKALKDHTAGDQEGYDTLKGIFRDEQRKKASPNSSQAEADVEPSDLIYYVNALKACAPHINRSCAGLVQEVLGIPWLGRADNFVTSYIDFLANLVTAQSIYLSNVLGMLVETFRYFKPSQWQAGDFPEVNCDIMRQRLHRALGQVLQLFPAARRVVLSLINKEFPFSDEPKPVHMAFVQNLLRLREYAPDMGPEIMELITDRLVKIDVQIQVDLDEADDEVAAGVIHQLNSTQSEEPEEEDDLSDVDSVASDESDDRLELSGKILKAAQHIQKMDSIMDTLFQLYEPIFANPDSDQARDIFENMLTEFVNIILPTYSSRHTQFLIFHFSQLSEDLTDRFAGVLLDIAFGNQNSMITRQNAAAYLASFAARGKKVPTESVRTICTVLIKHIDAYRHRHGKNARPDLRRFTPYYALFQGLLYIFCFRWRDLIIESPATVDPDDPASFLGRGAELEWLEELRPILHNNIWSEFKPLRVCHPTIVQEFAKLAGHLGFMYIHDKIELDRRIYLSSFVSSSVEALRETASHNPYDESWLQLTPYFPFDPYQLPESHHWVDEDYVPYTPFPGLDDDEGSEVDDTLDMDETFGETTFGETSYLEEDTETDEGSGRH</sequence>
<evidence type="ECO:0000313" key="3">
    <source>
        <dbReference type="EMBL" id="KAJ4394161.1"/>
    </source>
</evidence>
<comment type="similarity">
    <text evidence="1">Belongs to the RRN3 family.</text>
</comment>
<dbReference type="GO" id="GO:0001181">
    <property type="term" value="F:RNA polymerase I general transcription initiation factor activity"/>
    <property type="evidence" value="ECO:0007669"/>
    <property type="project" value="InterPro"/>
</dbReference>
<comment type="caution">
    <text evidence="3">The sequence shown here is derived from an EMBL/GenBank/DDBJ whole genome shotgun (WGS) entry which is preliminary data.</text>
</comment>
<proteinExistence type="inferred from homology"/>
<organism evidence="3 4">
    <name type="scientific">Gnomoniopsis smithogilvyi</name>
    <dbReference type="NCBI Taxonomy" id="1191159"/>
    <lineage>
        <taxon>Eukaryota</taxon>
        <taxon>Fungi</taxon>
        <taxon>Dikarya</taxon>
        <taxon>Ascomycota</taxon>
        <taxon>Pezizomycotina</taxon>
        <taxon>Sordariomycetes</taxon>
        <taxon>Sordariomycetidae</taxon>
        <taxon>Diaporthales</taxon>
        <taxon>Gnomoniaceae</taxon>
        <taxon>Gnomoniopsis</taxon>
    </lineage>
</organism>
<evidence type="ECO:0000256" key="1">
    <source>
        <dbReference type="ARBA" id="ARBA00010098"/>
    </source>
</evidence>
<feature type="region of interest" description="Disordered" evidence="2">
    <location>
        <begin position="653"/>
        <end position="698"/>
    </location>
</feature>
<evidence type="ECO:0000313" key="4">
    <source>
        <dbReference type="Proteomes" id="UP001140453"/>
    </source>
</evidence>
<feature type="compositionally biased region" description="Acidic residues" evidence="2">
    <location>
        <begin position="325"/>
        <end position="343"/>
    </location>
</feature>
<feature type="compositionally biased region" description="Low complexity" evidence="2">
    <location>
        <begin position="14"/>
        <end position="28"/>
    </location>
</feature>
<gene>
    <name evidence="3" type="primary">RRN3</name>
    <name evidence="3" type="ORF">N0V93_003378</name>
</gene>
<accession>A0A9W8YYB9</accession>
<dbReference type="Proteomes" id="UP001140453">
    <property type="component" value="Unassembled WGS sequence"/>
</dbReference>
<keyword evidence="4" id="KW-1185">Reference proteome</keyword>
<dbReference type="PANTHER" id="PTHR12790:SF0">
    <property type="entry name" value="RNA POLYMERASE I-SPECIFIC TRANSCRIPTION INITIATION FACTOR RRN3-RELATED"/>
    <property type="match status" value="1"/>
</dbReference>
<dbReference type="GO" id="GO:0006361">
    <property type="term" value="P:transcription initiation at RNA polymerase I promoter"/>
    <property type="evidence" value="ECO:0007669"/>
    <property type="project" value="InterPro"/>
</dbReference>
<feature type="compositionally biased region" description="Polar residues" evidence="2">
    <location>
        <begin position="64"/>
        <end position="76"/>
    </location>
</feature>
<feature type="region of interest" description="Disordered" evidence="2">
    <location>
        <begin position="1"/>
        <end position="82"/>
    </location>
</feature>
<dbReference type="PANTHER" id="PTHR12790">
    <property type="entry name" value="TRANSCRIPTION INITIATION FACTOR IA RRN3"/>
    <property type="match status" value="1"/>
</dbReference>
<name>A0A9W8YYB9_9PEZI</name>
<dbReference type="InterPro" id="IPR007991">
    <property type="entry name" value="RNA_pol_I_trans_ini_fac_RRN3"/>
</dbReference>